<gene>
    <name evidence="2" type="ORF">GCM10007291_38800</name>
</gene>
<protein>
    <submittedName>
        <fullName evidence="2">Uncharacterized protein</fullName>
    </submittedName>
</protein>
<organism evidence="2 3">
    <name type="scientific">Gemmobacter nanjingensis</name>
    <dbReference type="NCBI Taxonomy" id="488454"/>
    <lineage>
        <taxon>Bacteria</taxon>
        <taxon>Pseudomonadati</taxon>
        <taxon>Pseudomonadota</taxon>
        <taxon>Alphaproteobacteria</taxon>
        <taxon>Rhodobacterales</taxon>
        <taxon>Paracoccaceae</taxon>
        <taxon>Gemmobacter</taxon>
    </lineage>
</organism>
<feature type="compositionally biased region" description="Acidic residues" evidence="1">
    <location>
        <begin position="126"/>
        <end position="144"/>
    </location>
</feature>
<evidence type="ECO:0000256" key="1">
    <source>
        <dbReference type="SAM" id="MobiDB-lite"/>
    </source>
</evidence>
<proteinExistence type="predicted"/>
<feature type="region of interest" description="Disordered" evidence="1">
    <location>
        <begin position="1"/>
        <end position="24"/>
    </location>
</feature>
<name>A0ABQ3FR90_9RHOB</name>
<dbReference type="EMBL" id="BMYI01000015">
    <property type="protein sequence ID" value="GHC33887.1"/>
    <property type="molecule type" value="Genomic_DNA"/>
</dbReference>
<reference evidence="3" key="1">
    <citation type="journal article" date="2019" name="Int. J. Syst. Evol. Microbiol.">
        <title>The Global Catalogue of Microorganisms (GCM) 10K type strain sequencing project: providing services to taxonomists for standard genome sequencing and annotation.</title>
        <authorList>
            <consortium name="The Broad Institute Genomics Platform"/>
            <consortium name="The Broad Institute Genome Sequencing Center for Infectious Disease"/>
            <person name="Wu L."/>
            <person name="Ma J."/>
        </authorList>
    </citation>
    <scope>NUCLEOTIDE SEQUENCE [LARGE SCALE GENOMIC DNA]</scope>
    <source>
        <strain evidence="3">KCTC 23298</strain>
    </source>
</reference>
<keyword evidence="3" id="KW-1185">Reference proteome</keyword>
<accession>A0ABQ3FR90</accession>
<feature type="region of interest" description="Disordered" evidence="1">
    <location>
        <begin position="123"/>
        <end position="144"/>
    </location>
</feature>
<dbReference type="RefSeq" id="WP_062563508.1">
    <property type="nucleotide sequence ID" value="NZ_BMYI01000015.1"/>
</dbReference>
<sequence>MSFPKKGKFFPNEKRHTGNGQHEPDNWFAAEIASTLKRSLGDSRAGAKIVASWTGANEKTVKNWFAGRYGPSGEHLVAPARHSDEVLGMFLAMAGREELMMAVKLAAAEQAIEELLATVRRLTVNDEPDDTEGSPDEADFTVRR</sequence>
<evidence type="ECO:0000313" key="3">
    <source>
        <dbReference type="Proteomes" id="UP000658305"/>
    </source>
</evidence>
<evidence type="ECO:0000313" key="2">
    <source>
        <dbReference type="EMBL" id="GHC33887.1"/>
    </source>
</evidence>
<dbReference type="Proteomes" id="UP000658305">
    <property type="component" value="Unassembled WGS sequence"/>
</dbReference>
<comment type="caution">
    <text evidence="2">The sequence shown here is derived from an EMBL/GenBank/DDBJ whole genome shotgun (WGS) entry which is preliminary data.</text>
</comment>